<comment type="caution">
    <text evidence="4">The sequence shown here is derived from an EMBL/GenBank/DDBJ whole genome shotgun (WGS) entry which is preliminary data.</text>
</comment>
<evidence type="ECO:0000259" key="2">
    <source>
        <dbReference type="Pfam" id="PF01028"/>
    </source>
</evidence>
<evidence type="ECO:0000256" key="1">
    <source>
        <dbReference type="SAM" id="MobiDB-lite"/>
    </source>
</evidence>
<dbReference type="GO" id="GO:0006265">
    <property type="term" value="P:DNA topological change"/>
    <property type="evidence" value="ECO:0007669"/>
    <property type="project" value="InterPro"/>
</dbReference>
<evidence type="ECO:0000313" key="4">
    <source>
        <dbReference type="EMBL" id="RAK50692.1"/>
    </source>
</evidence>
<dbReference type="Gene3D" id="3.30.66.10">
    <property type="entry name" value="DNA topoisomerase I domain"/>
    <property type="match status" value="1"/>
</dbReference>
<dbReference type="InterPro" id="IPR011010">
    <property type="entry name" value="DNA_brk_join_enz"/>
</dbReference>
<dbReference type="Gene3D" id="3.90.15.10">
    <property type="entry name" value="Topoisomerase I, Chain A, domain 3"/>
    <property type="match status" value="1"/>
</dbReference>
<dbReference type="Proteomes" id="UP000249725">
    <property type="component" value="Unassembled WGS sequence"/>
</dbReference>
<dbReference type="AlphaFoldDB" id="A0A328A832"/>
<keyword evidence="5" id="KW-1185">Reference proteome</keyword>
<dbReference type="GO" id="GO:0003917">
    <property type="term" value="F:DNA topoisomerase type I (single strand cut, ATP-independent) activity"/>
    <property type="evidence" value="ECO:0007669"/>
    <property type="project" value="InterPro"/>
</dbReference>
<reference evidence="5" key="1">
    <citation type="submission" date="2018-05" db="EMBL/GenBank/DDBJ databases">
        <authorList>
            <person name="Li X."/>
        </authorList>
    </citation>
    <scope>NUCLEOTIDE SEQUENCE [LARGE SCALE GENOMIC DNA]</scope>
    <source>
        <strain evidence="5">YIM 73061</strain>
    </source>
</reference>
<name>A0A328A832_9CAUL</name>
<gene>
    <name evidence="4" type="ORF">DJ018_18240</name>
</gene>
<dbReference type="Gene3D" id="1.10.132.120">
    <property type="match status" value="1"/>
</dbReference>
<dbReference type="InterPro" id="IPR049331">
    <property type="entry name" value="Top1B_N_bact"/>
</dbReference>
<accession>A0A328A832</accession>
<feature type="region of interest" description="Disordered" evidence="1">
    <location>
        <begin position="30"/>
        <end position="52"/>
    </location>
</feature>
<evidence type="ECO:0000259" key="3">
    <source>
        <dbReference type="Pfam" id="PF21338"/>
    </source>
</evidence>
<dbReference type="InterPro" id="IPR035447">
    <property type="entry name" value="DNA_topo_I_N_sf"/>
</dbReference>
<protein>
    <submittedName>
        <fullName evidence="4">DNA topoisomerase IB</fullName>
    </submittedName>
</protein>
<dbReference type="SUPFAM" id="SSF56349">
    <property type="entry name" value="DNA breaking-rejoining enzymes"/>
    <property type="match status" value="1"/>
</dbReference>
<dbReference type="InterPro" id="IPR013500">
    <property type="entry name" value="TopoI_cat_euk"/>
</dbReference>
<keyword evidence="4" id="KW-0413">Isomerase</keyword>
<dbReference type="PROSITE" id="PS52038">
    <property type="entry name" value="TOPO_IB_2"/>
    <property type="match status" value="1"/>
</dbReference>
<dbReference type="InterPro" id="IPR014711">
    <property type="entry name" value="TopoI_cat_a-hlx-sub_euk"/>
</dbReference>
<evidence type="ECO:0000313" key="5">
    <source>
        <dbReference type="Proteomes" id="UP000249725"/>
    </source>
</evidence>
<feature type="domain" description="DNA topoisomerase IB N-terminal" evidence="3">
    <location>
        <begin position="43"/>
        <end position="91"/>
    </location>
</feature>
<organism evidence="4 5">
    <name type="scientific">Phenylobacterium deserti</name>
    <dbReference type="NCBI Taxonomy" id="1914756"/>
    <lineage>
        <taxon>Bacteria</taxon>
        <taxon>Pseudomonadati</taxon>
        <taxon>Pseudomonadota</taxon>
        <taxon>Alphaproteobacteria</taxon>
        <taxon>Caulobacterales</taxon>
        <taxon>Caulobacteraceae</taxon>
        <taxon>Phenylobacterium</taxon>
    </lineage>
</organism>
<feature type="domain" description="DNA topoisomerase I catalytic core eukaryotic-type" evidence="2">
    <location>
        <begin position="104"/>
        <end position="320"/>
    </location>
</feature>
<dbReference type="GO" id="GO:0003677">
    <property type="term" value="F:DNA binding"/>
    <property type="evidence" value="ECO:0007669"/>
    <property type="project" value="InterPro"/>
</dbReference>
<dbReference type="OrthoDB" id="9778962at2"/>
<dbReference type="RefSeq" id="WP_111516421.1">
    <property type="nucleotide sequence ID" value="NZ_QFYR01000006.1"/>
</dbReference>
<dbReference type="Pfam" id="PF21338">
    <property type="entry name" value="Top1B_N_bact"/>
    <property type="match status" value="1"/>
</dbReference>
<dbReference type="EMBL" id="QFYR01000006">
    <property type="protein sequence ID" value="RAK50692.1"/>
    <property type="molecule type" value="Genomic_DNA"/>
</dbReference>
<dbReference type="SUPFAM" id="SSF55869">
    <property type="entry name" value="DNA topoisomerase I domain"/>
    <property type="match status" value="1"/>
</dbReference>
<proteinExistence type="predicted"/>
<dbReference type="Pfam" id="PF01028">
    <property type="entry name" value="Topoisom_I"/>
    <property type="match status" value="1"/>
</dbReference>
<sequence>MAGDTPEIAANDSAPVLADVEAAGLSYVSDQDPGITRRKAGHGFNYRGPNGETIRDEPTLDRIRKLAIPPAWTEVWISPEPSGHIQATGRDQKGRKQYRYHDGWRQVRDSHKYDRVIAFGRALPRLRKRIDADLSRRGLPREKVLAAVIKVMEMTLIRVGNEEYVKQNKSFGLTTLRDRHAKIDAKGAMFQFRGKSGKVHQTGFNDRRLARIVKACQDLPGQRLFQYIGEDGERHVVESADVNAYIRETLGEDFSAKDFRTWAGTLAAAQALALQPPGTSAAETKRYVNTCVKAVAGLLGNTAAVCRSAYIHPVVLQSYSEGGLNLKPGKTDRAFELAVLRFLEAARDHNEAAAEKAAEQIADEAA</sequence>